<proteinExistence type="predicted"/>
<accession>A0A9W8J391</accession>
<organism evidence="1 2">
    <name type="scientific">Candolleomyces eurysporus</name>
    <dbReference type="NCBI Taxonomy" id="2828524"/>
    <lineage>
        <taxon>Eukaryota</taxon>
        <taxon>Fungi</taxon>
        <taxon>Dikarya</taxon>
        <taxon>Basidiomycota</taxon>
        <taxon>Agaricomycotina</taxon>
        <taxon>Agaricomycetes</taxon>
        <taxon>Agaricomycetidae</taxon>
        <taxon>Agaricales</taxon>
        <taxon>Agaricineae</taxon>
        <taxon>Psathyrellaceae</taxon>
        <taxon>Candolleomyces</taxon>
    </lineage>
</organism>
<dbReference type="AlphaFoldDB" id="A0A9W8J391"/>
<keyword evidence="2" id="KW-1185">Reference proteome</keyword>
<dbReference type="OrthoDB" id="3262423at2759"/>
<comment type="caution">
    <text evidence="1">The sequence shown here is derived from an EMBL/GenBank/DDBJ whole genome shotgun (WGS) entry which is preliminary data.</text>
</comment>
<dbReference type="Proteomes" id="UP001140091">
    <property type="component" value="Unassembled WGS sequence"/>
</dbReference>
<name>A0A9W8J391_9AGAR</name>
<dbReference type="EMBL" id="JANBPK010001296">
    <property type="protein sequence ID" value="KAJ2923680.1"/>
    <property type="molecule type" value="Genomic_DNA"/>
</dbReference>
<feature type="non-terminal residue" evidence="1">
    <location>
        <position position="144"/>
    </location>
</feature>
<evidence type="ECO:0000313" key="2">
    <source>
        <dbReference type="Proteomes" id="UP001140091"/>
    </source>
</evidence>
<protein>
    <submittedName>
        <fullName evidence="1">Uncharacterized protein</fullName>
    </submittedName>
</protein>
<sequence>MYRITANVLYVPVIKAPPLPPLRASAYRAGTYLVGPDDDPSGWYTLSPPKLNINVKERPSLAADIACTVNTLTKQMFLLLIRSVQRLRCQSSMCLSPVQTFVVLMLAYRPSTRGTVIPCYLICEAPDQSEIDEIGVLLHAFTSQ</sequence>
<reference evidence="1" key="1">
    <citation type="submission" date="2022-06" db="EMBL/GenBank/DDBJ databases">
        <title>Genome Sequence of Candolleomyces eurysporus.</title>
        <authorList>
            <person name="Buettner E."/>
        </authorList>
    </citation>
    <scope>NUCLEOTIDE SEQUENCE</scope>
    <source>
        <strain evidence="1">VTCC 930004</strain>
    </source>
</reference>
<evidence type="ECO:0000313" key="1">
    <source>
        <dbReference type="EMBL" id="KAJ2923680.1"/>
    </source>
</evidence>
<gene>
    <name evidence="1" type="ORF">H1R20_g13415</name>
</gene>